<keyword evidence="2 3" id="KW-0560">Oxidoreductase</keyword>
<proteinExistence type="inferred from homology"/>
<evidence type="ECO:0000256" key="3">
    <source>
        <dbReference type="PIRNR" id="PIRNR036492"/>
    </source>
</evidence>
<gene>
    <name evidence="8" type="ORF">M9Y10_045435</name>
</gene>
<dbReference type="EMBL" id="JAPFFF010000009">
    <property type="protein sequence ID" value="KAK8882794.1"/>
    <property type="molecule type" value="Genomic_DNA"/>
</dbReference>
<evidence type="ECO:0000259" key="7">
    <source>
        <dbReference type="Pfam" id="PF00171"/>
    </source>
</evidence>
<dbReference type="Proteomes" id="UP001470230">
    <property type="component" value="Unassembled WGS sequence"/>
</dbReference>
<evidence type="ECO:0000256" key="5">
    <source>
        <dbReference type="RuleBase" id="RU003345"/>
    </source>
</evidence>
<dbReference type="PANTHER" id="PTHR43570:SF16">
    <property type="entry name" value="ALDEHYDE DEHYDROGENASE TYPE III, ISOFORM Q"/>
    <property type="match status" value="1"/>
</dbReference>
<dbReference type="PANTHER" id="PTHR43570">
    <property type="entry name" value="ALDEHYDE DEHYDROGENASE"/>
    <property type="match status" value="1"/>
</dbReference>
<feature type="domain" description="Aldehyde dehydrogenase" evidence="7">
    <location>
        <begin position="44"/>
        <end position="480"/>
    </location>
</feature>
<evidence type="ECO:0000256" key="4">
    <source>
        <dbReference type="PROSITE-ProRule" id="PRU10007"/>
    </source>
</evidence>
<dbReference type="SUPFAM" id="SSF53720">
    <property type="entry name" value="ALDH-like"/>
    <property type="match status" value="1"/>
</dbReference>
<dbReference type="InterPro" id="IPR016162">
    <property type="entry name" value="Ald_DH_N"/>
</dbReference>
<dbReference type="InterPro" id="IPR016163">
    <property type="entry name" value="Ald_DH_C"/>
</dbReference>
<accession>A0ABR2JV95</accession>
<organism evidence="8 9">
    <name type="scientific">Tritrichomonas musculus</name>
    <dbReference type="NCBI Taxonomy" id="1915356"/>
    <lineage>
        <taxon>Eukaryota</taxon>
        <taxon>Metamonada</taxon>
        <taxon>Parabasalia</taxon>
        <taxon>Tritrichomonadida</taxon>
        <taxon>Tritrichomonadidae</taxon>
        <taxon>Tritrichomonas</taxon>
    </lineage>
</organism>
<name>A0ABR2JV95_9EUKA</name>
<protein>
    <recommendedName>
        <fullName evidence="3">Aldehyde dehydrogenase</fullName>
    </recommendedName>
</protein>
<evidence type="ECO:0000256" key="2">
    <source>
        <dbReference type="ARBA" id="ARBA00023002"/>
    </source>
</evidence>
<evidence type="ECO:0000256" key="6">
    <source>
        <dbReference type="SAM" id="MobiDB-lite"/>
    </source>
</evidence>
<comment type="caution">
    <text evidence="8">The sequence shown here is derived from an EMBL/GenBank/DDBJ whole genome shotgun (WGS) entry which is preliminary data.</text>
</comment>
<dbReference type="Gene3D" id="3.40.605.10">
    <property type="entry name" value="Aldehyde Dehydrogenase, Chain A, domain 1"/>
    <property type="match status" value="1"/>
</dbReference>
<reference evidence="8 9" key="1">
    <citation type="submission" date="2024-04" db="EMBL/GenBank/DDBJ databases">
        <title>Tritrichomonas musculus Genome.</title>
        <authorList>
            <person name="Alves-Ferreira E."/>
            <person name="Grigg M."/>
            <person name="Lorenzi H."/>
            <person name="Galac M."/>
        </authorList>
    </citation>
    <scope>NUCLEOTIDE SEQUENCE [LARGE SCALE GENOMIC DNA]</scope>
    <source>
        <strain evidence="8 9">EAF2021</strain>
    </source>
</reference>
<dbReference type="InterPro" id="IPR015590">
    <property type="entry name" value="Aldehyde_DH_dom"/>
</dbReference>
<dbReference type="InterPro" id="IPR016160">
    <property type="entry name" value="Ald_DH_CS_CYS"/>
</dbReference>
<comment type="similarity">
    <text evidence="1 3 5">Belongs to the aldehyde dehydrogenase family.</text>
</comment>
<feature type="active site" evidence="4">
    <location>
        <position position="262"/>
    </location>
</feature>
<dbReference type="Gene3D" id="3.40.309.10">
    <property type="entry name" value="Aldehyde Dehydrogenase, Chain A, domain 2"/>
    <property type="match status" value="1"/>
</dbReference>
<feature type="region of interest" description="Disordered" evidence="6">
    <location>
        <begin position="1"/>
        <end position="27"/>
    </location>
</feature>
<dbReference type="InterPro" id="IPR029510">
    <property type="entry name" value="Ald_DH_CS_GLU"/>
</dbReference>
<dbReference type="PIRSF" id="PIRSF036492">
    <property type="entry name" value="ALDH"/>
    <property type="match status" value="1"/>
</dbReference>
<evidence type="ECO:0000313" key="8">
    <source>
        <dbReference type="EMBL" id="KAK8882794.1"/>
    </source>
</evidence>
<dbReference type="CDD" id="cd07087">
    <property type="entry name" value="ALDH_F3-13-14_CALDH-like"/>
    <property type="match status" value="1"/>
</dbReference>
<dbReference type="Pfam" id="PF00171">
    <property type="entry name" value="Aldedh"/>
    <property type="match status" value="1"/>
</dbReference>
<evidence type="ECO:0000256" key="1">
    <source>
        <dbReference type="ARBA" id="ARBA00009986"/>
    </source>
</evidence>
<sequence>MSSSNPQSTNKNDGNDNPDDDIPTIPTISSSASIAAKINEQIGQDSLSPNYTSPEQVPEIVNSLHDYFDTGVSYSFQWRKDQLNGLMNILLKHEQHWVDAMNQDMGTHFFEARLMIKNIISEIKDTLDHFEKWLKPEKRSNPWALSPGKTYVTPEPYGVVCDFIPYNYPMYLGFSTLIPILAAGNVCLFKPSSNTPACAALYQRLFPRFLDPKGVIVVCGPSSICDIILQQRFDFIFYTGSPRIGKSVMAAASKYLTPVILELGGKSPVYFDCDSNIQKCTKRLVWGKVFNGGQTCVAPDYCLVHTKIWDQLISLIKSTILQFYGEQKSANDNVTRIINKRHYERICNAIDNSGGEIIVNGFRNPETNYIGPTVVINPSLESELMTDEIFGPVLPLVRVNSAEDAVKFIRQREKPLACYVMTTNSKVKQLFTEKTSSGALMFNDTVFHVSSSSSPFGGVGNSGMGQYHGDFGVRSLSHLKPVINHETTIDMEKRYPPYSEDHLNSLMKFI</sequence>
<evidence type="ECO:0000313" key="9">
    <source>
        <dbReference type="Proteomes" id="UP001470230"/>
    </source>
</evidence>
<dbReference type="PROSITE" id="PS00687">
    <property type="entry name" value="ALDEHYDE_DEHYDR_GLU"/>
    <property type="match status" value="1"/>
</dbReference>
<keyword evidence="9" id="KW-1185">Reference proteome</keyword>
<dbReference type="PROSITE" id="PS00070">
    <property type="entry name" value="ALDEHYDE_DEHYDR_CYS"/>
    <property type="match status" value="1"/>
</dbReference>
<dbReference type="InterPro" id="IPR012394">
    <property type="entry name" value="Aldehyde_DH_NAD(P)"/>
</dbReference>
<dbReference type="InterPro" id="IPR016161">
    <property type="entry name" value="Ald_DH/histidinol_DH"/>
</dbReference>